<evidence type="ECO:0000313" key="1">
    <source>
        <dbReference type="EMBL" id="CAK9859658.1"/>
    </source>
</evidence>
<sequence>MYLLEKFDSAIRRTLIIGTENDVSQCIVIGDQHVLHKDSRSLETSLEARRQIREYASPMMLDSKLEVRPMQEAYKNLRRH</sequence>
<keyword evidence="2" id="KW-1185">Reference proteome</keyword>
<proteinExistence type="predicted"/>
<name>A0ABP1AAT8_9BRYO</name>
<dbReference type="Proteomes" id="UP001497522">
    <property type="component" value="Chromosome 10"/>
</dbReference>
<organism evidence="1 2">
    <name type="scientific">Sphagnum jensenii</name>
    <dbReference type="NCBI Taxonomy" id="128206"/>
    <lineage>
        <taxon>Eukaryota</taxon>
        <taxon>Viridiplantae</taxon>
        <taxon>Streptophyta</taxon>
        <taxon>Embryophyta</taxon>
        <taxon>Bryophyta</taxon>
        <taxon>Sphagnophytina</taxon>
        <taxon>Sphagnopsida</taxon>
        <taxon>Sphagnales</taxon>
        <taxon>Sphagnaceae</taxon>
        <taxon>Sphagnum</taxon>
    </lineage>
</organism>
<accession>A0ABP1AAT8</accession>
<evidence type="ECO:0000313" key="2">
    <source>
        <dbReference type="Proteomes" id="UP001497522"/>
    </source>
</evidence>
<protein>
    <submittedName>
        <fullName evidence="1">Uncharacterized protein</fullName>
    </submittedName>
</protein>
<dbReference type="EMBL" id="OZ023711">
    <property type="protein sequence ID" value="CAK9859658.1"/>
    <property type="molecule type" value="Genomic_DNA"/>
</dbReference>
<reference evidence="1" key="1">
    <citation type="submission" date="2024-03" db="EMBL/GenBank/DDBJ databases">
        <authorList>
            <consortium name="ELIXIR-Norway"/>
            <consortium name="Elixir Norway"/>
        </authorList>
    </citation>
    <scope>NUCLEOTIDE SEQUENCE</scope>
</reference>
<gene>
    <name evidence="1" type="ORF">CSSPJE1EN2_LOCUS2653</name>
</gene>